<proteinExistence type="predicted"/>
<organism evidence="1 2">
    <name type="scientific">Limnobacter profundi</name>
    <dbReference type="NCBI Taxonomy" id="2732163"/>
    <lineage>
        <taxon>Bacteria</taxon>
        <taxon>Pseudomonadati</taxon>
        <taxon>Pseudomonadota</taxon>
        <taxon>Betaproteobacteria</taxon>
        <taxon>Burkholderiales</taxon>
        <taxon>Burkholderiaceae</taxon>
        <taxon>Limnobacter</taxon>
    </lineage>
</organism>
<dbReference type="Proteomes" id="UP000501130">
    <property type="component" value="Chromosome"/>
</dbReference>
<gene>
    <name evidence="1" type="ORF">HKT17_10150</name>
</gene>
<protein>
    <recommendedName>
        <fullName evidence="3">Polymerase nucleotidyl transferase domain-containing protein</fullName>
    </recommendedName>
</protein>
<sequence length="204" mass="24056">MDLEEFNSELVSKNDDESVLDFCRKHVLHGTPYIFSARDEEFYEFRKRIANKYCIPFHEIYITGSAKLGFSPLKKKQFDYDSDIDVALVSPSLFEQMMLSVAEYQMMIRKNRAVVHVREIELYHSFLEYVALGWIRPDKLPISFQMKAIKDDWFEFFRSISDGKSEVGNYRVNAGVFKSYSHLENYTLSGIKDIKRSKDLRKNQ</sequence>
<evidence type="ECO:0008006" key="3">
    <source>
        <dbReference type="Google" id="ProtNLM"/>
    </source>
</evidence>
<reference evidence="1 2" key="1">
    <citation type="submission" date="2020-05" db="EMBL/GenBank/DDBJ databases">
        <title>Compete genome of Limnobacter sp. SAORIC-580.</title>
        <authorList>
            <person name="Song J."/>
            <person name="Cho J.-C."/>
        </authorList>
    </citation>
    <scope>NUCLEOTIDE SEQUENCE [LARGE SCALE GENOMIC DNA]</scope>
    <source>
        <strain evidence="1 2">SAORIC-580</strain>
    </source>
</reference>
<evidence type="ECO:0000313" key="2">
    <source>
        <dbReference type="Proteomes" id="UP000501130"/>
    </source>
</evidence>
<keyword evidence="2" id="KW-1185">Reference proteome</keyword>
<dbReference type="EMBL" id="CP053084">
    <property type="protein sequence ID" value="QJR30043.1"/>
    <property type="molecule type" value="Genomic_DNA"/>
</dbReference>
<evidence type="ECO:0000313" key="1">
    <source>
        <dbReference type="EMBL" id="QJR30043.1"/>
    </source>
</evidence>
<accession>A0ABX6N6K3</accession>
<dbReference type="RefSeq" id="WP_171099823.1">
    <property type="nucleotide sequence ID" value="NZ_CP053084.1"/>
</dbReference>
<name>A0ABX6N6K3_9BURK</name>